<sequence>MRDSTENKITMAFIRHGETASNRRKSYLGWTDEPLSEDGCEMLLRNRKNYPAADLIFTSPMLRCRQTKEILYKDQPYQIIEKWKEMNFGSFEGKTYFDLNGNEDYQRWIDSGGTLPFPDGESRAEFITRCKAGLLDCLMELEKQVTVPEKVVCIVHGGTIMALFDSYGQGSYFDYQCRCGQGYECTLSYAVDANGMVKETSISMRDEKLIFGE</sequence>
<feature type="binding site" evidence="2">
    <location>
        <position position="63"/>
    </location>
    <ligand>
        <name>substrate</name>
    </ligand>
</feature>
<feature type="binding site" evidence="2">
    <location>
        <begin position="15"/>
        <end position="22"/>
    </location>
    <ligand>
        <name>substrate</name>
    </ligand>
</feature>
<dbReference type="Proteomes" id="UP000284051">
    <property type="component" value="Unassembled WGS sequence"/>
</dbReference>
<dbReference type="STRING" id="166486.ERS852572_01050"/>
<dbReference type="InterPro" id="IPR013078">
    <property type="entry name" value="His_Pase_superF_clade-1"/>
</dbReference>
<gene>
    <name evidence="4" type="ORF">DW264_05430</name>
    <name evidence="3" type="ORF">ERS852572_01050</name>
</gene>
<evidence type="ECO:0000256" key="1">
    <source>
        <dbReference type="PIRSR" id="PIRSR613078-1"/>
    </source>
</evidence>
<dbReference type="PANTHER" id="PTHR48100:SF1">
    <property type="entry name" value="HISTIDINE PHOSPHATASE FAMILY PROTEIN-RELATED"/>
    <property type="match status" value="1"/>
</dbReference>
<evidence type="ECO:0000313" key="5">
    <source>
        <dbReference type="Proteomes" id="UP000095350"/>
    </source>
</evidence>
<dbReference type="CDD" id="cd07067">
    <property type="entry name" value="HP_PGM_like"/>
    <property type="match status" value="1"/>
</dbReference>
<dbReference type="InterPro" id="IPR029033">
    <property type="entry name" value="His_PPase_superfam"/>
</dbReference>
<accession>A0A173SLI7</accession>
<dbReference type="PaxDb" id="166486-ERS852572_01050"/>
<dbReference type="GO" id="GO:0016791">
    <property type="term" value="F:phosphatase activity"/>
    <property type="evidence" value="ECO:0007669"/>
    <property type="project" value="TreeGrafter"/>
</dbReference>
<evidence type="ECO:0000313" key="6">
    <source>
        <dbReference type="Proteomes" id="UP000284051"/>
    </source>
</evidence>
<name>A0A173SLI7_9FIRM</name>
<dbReference type="SUPFAM" id="SSF53254">
    <property type="entry name" value="Phosphoglycerate mutase-like"/>
    <property type="match status" value="1"/>
</dbReference>
<dbReference type="SMART" id="SM00855">
    <property type="entry name" value="PGAM"/>
    <property type="match status" value="1"/>
</dbReference>
<reference evidence="3 5" key="1">
    <citation type="submission" date="2015-09" db="EMBL/GenBank/DDBJ databases">
        <authorList>
            <consortium name="Pathogen Informatics"/>
        </authorList>
    </citation>
    <scope>NUCLEOTIDE SEQUENCE [LARGE SCALE GENOMIC DNA]</scope>
    <source>
        <strain evidence="3 5">2789STDY5834960</strain>
    </source>
</reference>
<organism evidence="3 5">
    <name type="scientific">Roseburia intestinalis</name>
    <dbReference type="NCBI Taxonomy" id="166486"/>
    <lineage>
        <taxon>Bacteria</taxon>
        <taxon>Bacillati</taxon>
        <taxon>Bacillota</taxon>
        <taxon>Clostridia</taxon>
        <taxon>Lachnospirales</taxon>
        <taxon>Lachnospiraceae</taxon>
        <taxon>Roseburia</taxon>
    </lineage>
</organism>
<dbReference type="AlphaFoldDB" id="A0A173SLI7"/>
<dbReference type="RefSeq" id="WP_055193640.1">
    <property type="nucleotide sequence ID" value="NZ_CABIYH010000007.1"/>
</dbReference>
<feature type="active site" description="Proton donor/acceptor" evidence="1">
    <location>
        <position position="85"/>
    </location>
</feature>
<dbReference type="PANTHER" id="PTHR48100">
    <property type="entry name" value="BROAD-SPECIFICITY PHOSPHATASE YOR283W-RELATED"/>
    <property type="match status" value="1"/>
</dbReference>
<evidence type="ECO:0000313" key="4">
    <source>
        <dbReference type="EMBL" id="RHG29638.1"/>
    </source>
</evidence>
<dbReference type="EMBL" id="QRID01000004">
    <property type="protein sequence ID" value="RHG29638.1"/>
    <property type="molecule type" value="Genomic_DNA"/>
</dbReference>
<dbReference type="GO" id="GO:0005737">
    <property type="term" value="C:cytoplasm"/>
    <property type="evidence" value="ECO:0007669"/>
    <property type="project" value="TreeGrafter"/>
</dbReference>
<dbReference type="InterPro" id="IPR050275">
    <property type="entry name" value="PGM_Phosphatase"/>
</dbReference>
<proteinExistence type="predicted"/>
<dbReference type="Pfam" id="PF00300">
    <property type="entry name" value="His_Phos_1"/>
    <property type="match status" value="1"/>
</dbReference>
<feature type="active site" description="Tele-phosphohistidine intermediate" evidence="1">
    <location>
        <position position="16"/>
    </location>
</feature>
<evidence type="ECO:0000313" key="3">
    <source>
        <dbReference type="EMBL" id="CUM91090.1"/>
    </source>
</evidence>
<protein>
    <submittedName>
        <fullName evidence="3">Bifunctional RNase H/acid phosphatase</fullName>
    </submittedName>
    <submittedName>
        <fullName evidence="4">Histidine phosphatase family protein</fullName>
    </submittedName>
</protein>
<dbReference type="OrthoDB" id="9783269at2"/>
<dbReference type="Gene3D" id="3.40.50.1240">
    <property type="entry name" value="Phosphoglycerate mutase-like"/>
    <property type="match status" value="1"/>
</dbReference>
<evidence type="ECO:0000256" key="2">
    <source>
        <dbReference type="PIRSR" id="PIRSR613078-2"/>
    </source>
</evidence>
<dbReference type="Proteomes" id="UP000095350">
    <property type="component" value="Unassembled WGS sequence"/>
</dbReference>
<dbReference type="EMBL" id="CYXZ01000007">
    <property type="protein sequence ID" value="CUM91090.1"/>
    <property type="molecule type" value="Genomic_DNA"/>
</dbReference>
<reference evidence="4 6" key="2">
    <citation type="submission" date="2018-08" db="EMBL/GenBank/DDBJ databases">
        <title>A genome reference for cultivated species of the human gut microbiota.</title>
        <authorList>
            <person name="Zou Y."/>
            <person name="Xue W."/>
            <person name="Luo G."/>
        </authorList>
    </citation>
    <scope>NUCLEOTIDE SEQUENCE [LARGE SCALE GENOMIC DNA]</scope>
    <source>
        <strain evidence="4 6">AM22-21LB</strain>
    </source>
</reference>